<evidence type="ECO:0000256" key="1">
    <source>
        <dbReference type="SAM" id="MobiDB-lite"/>
    </source>
</evidence>
<feature type="compositionally biased region" description="Basic and acidic residues" evidence="1">
    <location>
        <begin position="1"/>
        <end position="13"/>
    </location>
</feature>
<feature type="region of interest" description="Disordered" evidence="1">
    <location>
        <begin position="370"/>
        <end position="393"/>
    </location>
</feature>
<feature type="region of interest" description="Disordered" evidence="1">
    <location>
        <begin position="223"/>
        <end position="249"/>
    </location>
</feature>
<feature type="region of interest" description="Disordered" evidence="1">
    <location>
        <begin position="502"/>
        <end position="523"/>
    </location>
</feature>
<feature type="compositionally biased region" description="Polar residues" evidence="1">
    <location>
        <begin position="162"/>
        <end position="173"/>
    </location>
</feature>
<protein>
    <submittedName>
        <fullName evidence="2">Uncharacterized protein</fullName>
    </submittedName>
</protein>
<evidence type="ECO:0000313" key="3">
    <source>
        <dbReference type="Proteomes" id="UP000750711"/>
    </source>
</evidence>
<feature type="region of interest" description="Disordered" evidence="1">
    <location>
        <begin position="155"/>
        <end position="208"/>
    </location>
</feature>
<feature type="compositionally biased region" description="Low complexity" evidence="1">
    <location>
        <begin position="16"/>
        <end position="37"/>
    </location>
</feature>
<feature type="compositionally biased region" description="Polar residues" evidence="1">
    <location>
        <begin position="502"/>
        <end position="511"/>
    </location>
</feature>
<proteinExistence type="predicted"/>
<reference evidence="2" key="1">
    <citation type="submission" date="2021-03" db="EMBL/GenBank/DDBJ databases">
        <title>Comparative genomics and phylogenomic investigation of the class Geoglossomycetes provide insights into ecological specialization and systematics.</title>
        <authorList>
            <person name="Melie T."/>
            <person name="Pirro S."/>
            <person name="Miller A.N."/>
            <person name="Quandt A."/>
        </authorList>
    </citation>
    <scope>NUCLEOTIDE SEQUENCE</scope>
    <source>
        <strain evidence="2">CAQ_001_2017</strain>
    </source>
</reference>
<name>A0A9P8LFD4_9PEZI</name>
<feature type="region of interest" description="Disordered" evidence="1">
    <location>
        <begin position="268"/>
        <end position="289"/>
    </location>
</feature>
<comment type="caution">
    <text evidence="2">The sequence shown here is derived from an EMBL/GenBank/DDBJ whole genome shotgun (WGS) entry which is preliminary data.</text>
</comment>
<dbReference type="EMBL" id="JAGHQM010000222">
    <property type="protein sequence ID" value="KAH0563307.1"/>
    <property type="molecule type" value="Genomic_DNA"/>
</dbReference>
<accession>A0A9P8LFD4</accession>
<feature type="region of interest" description="Disordered" evidence="1">
    <location>
        <begin position="1"/>
        <end position="50"/>
    </location>
</feature>
<sequence>MNAGHDVDHHPDTEEPQSQRSSHRSSSPSPGKMRSSSAQEATEGVELSRDTLAVGTSVPFTVGRVDPKLSTTCLGAKSSFYSNYSLKVPPSPLILPFQTHDGSDSTPKYVWHISPTGIQRHSSLPRPVSNSTESLITGDFSGSSGLLLRTNEWLEGGKPRSSLGTPNHTQGPQTLDLGGRTDGGCADPIAQDRSTNGSDSVAYIESGPGLESRKVEKVACQLDGSSDGRIRESDSDVAHPGSLANKWTPQRFGSRSLLPSISLPQLSRFASHRRGRSDTTNSSAREFRARHQRLSSSSGFGSFGIPASWGCVLKDETSSLYLSRSNSVSSTIKCSVFRAPTSSAEIPQTLVNTFSSEGGLGSVEGCFPVQSGSGTNDDGGGKARPRRHTMDSPRVHTPRIHEFELNSTLALPRISRFVEDLRFRGAEIASATLEMTEDSGQQAGGDGLAKYDGSQEWSFSRKLRKFRSEPVPEDATAVWERALRNYNHERTFGFNQRMSITSHVSPRNSQLQRRESTPVEPPTGDTLTAAVSLEVGLQSFQQFGDFSQMLRRNGSLDIGNFMSEGSIAAPLGEIHQFPQQGPDIDLSVKTGAWYRYPSHTRHLRSESANAADSVSVKDFAVTVDTIKQAPPTTLSRGKKSRSMTFGKGMLKRWGKQKLFRSKSMSFKRANTGNRSSIATSGHLAYPELEILPPPSPFLPRDEGEQGPSWAIAGDGPHTPLIVAGEILMAEDELPSSAKTWSQLYEDCIAFPRDGDDAPLTSDKLLSTSVERQTFPRRAHPSGAQAMMRRSTIDLNRALEFNEAKEREKVLRVAEEAWGAGS</sequence>
<dbReference type="AlphaFoldDB" id="A0A9P8LFD4"/>
<evidence type="ECO:0000313" key="2">
    <source>
        <dbReference type="EMBL" id="KAH0563307.1"/>
    </source>
</evidence>
<keyword evidence="3" id="KW-1185">Reference proteome</keyword>
<organism evidence="2 3">
    <name type="scientific">Trichoglossum hirsutum</name>
    <dbReference type="NCBI Taxonomy" id="265104"/>
    <lineage>
        <taxon>Eukaryota</taxon>
        <taxon>Fungi</taxon>
        <taxon>Dikarya</taxon>
        <taxon>Ascomycota</taxon>
        <taxon>Pezizomycotina</taxon>
        <taxon>Geoglossomycetes</taxon>
        <taxon>Geoglossales</taxon>
        <taxon>Geoglossaceae</taxon>
        <taxon>Trichoglossum</taxon>
    </lineage>
</organism>
<gene>
    <name evidence="2" type="ORF">GP486_002132</name>
</gene>
<dbReference type="Proteomes" id="UP000750711">
    <property type="component" value="Unassembled WGS sequence"/>
</dbReference>
<feature type="compositionally biased region" description="Basic and acidic residues" evidence="1">
    <location>
        <begin position="226"/>
        <end position="237"/>
    </location>
</feature>